<proteinExistence type="predicted"/>
<comment type="caution">
    <text evidence="4">The sequence shown here is derived from an EMBL/GenBank/DDBJ whole genome shotgun (WGS) entry which is preliminary data.</text>
</comment>
<dbReference type="EMBL" id="AONG01000016">
    <property type="protein sequence ID" value="KIQ68165.1"/>
    <property type="molecule type" value="Genomic_DNA"/>
</dbReference>
<accession>A0A0D0NIM2</accession>
<evidence type="ECO:0000259" key="3">
    <source>
        <dbReference type="Pfam" id="PF00155"/>
    </source>
</evidence>
<dbReference type="GO" id="GO:0030170">
    <property type="term" value="F:pyridoxal phosphate binding"/>
    <property type="evidence" value="ECO:0007669"/>
    <property type="project" value="InterPro"/>
</dbReference>
<dbReference type="InterPro" id="IPR050087">
    <property type="entry name" value="AON_synthase_class-II"/>
</dbReference>
<evidence type="ECO:0000313" key="4">
    <source>
        <dbReference type="EMBL" id="KIQ68165.1"/>
    </source>
</evidence>
<organism evidence="4 5">
    <name type="scientific">Wenxinia marina DSM 24838</name>
    <dbReference type="NCBI Taxonomy" id="1123501"/>
    <lineage>
        <taxon>Bacteria</taxon>
        <taxon>Pseudomonadati</taxon>
        <taxon>Pseudomonadota</taxon>
        <taxon>Alphaproteobacteria</taxon>
        <taxon>Rhodobacterales</taxon>
        <taxon>Roseobacteraceae</taxon>
        <taxon>Wenxinia</taxon>
    </lineage>
</organism>
<protein>
    <submittedName>
        <fullName evidence="4">7-keto-8-aminopelargonate synthetase</fullName>
        <ecNumber evidence="4">2.3.1.47</ecNumber>
    </submittedName>
</protein>
<dbReference type="InterPro" id="IPR015424">
    <property type="entry name" value="PyrdxlP-dep_Trfase"/>
</dbReference>
<keyword evidence="5" id="KW-1185">Reference proteome</keyword>
<dbReference type="Gene3D" id="3.90.1150.10">
    <property type="entry name" value="Aspartate Aminotransferase, domain 1"/>
    <property type="match status" value="1"/>
</dbReference>
<dbReference type="RefSeq" id="WP_018302285.1">
    <property type="nucleotide sequence ID" value="NZ_KB902283.1"/>
</dbReference>
<reference evidence="4 5" key="1">
    <citation type="submission" date="2013-01" db="EMBL/GenBank/DDBJ databases">
        <authorList>
            <person name="Fiebig A."/>
            <person name="Goeker M."/>
            <person name="Klenk H.-P.P."/>
        </authorList>
    </citation>
    <scope>NUCLEOTIDE SEQUENCE [LARGE SCALE GENOMIC DNA]</scope>
    <source>
        <strain evidence="4 5">DSM 24838</strain>
    </source>
</reference>
<dbReference type="OrthoDB" id="9807157at2"/>
<dbReference type="InterPro" id="IPR015421">
    <property type="entry name" value="PyrdxlP-dep_Trfase_major"/>
</dbReference>
<dbReference type="InterPro" id="IPR004839">
    <property type="entry name" value="Aminotransferase_I/II_large"/>
</dbReference>
<sequence>MAALMQMESPLGPRMRIDGREVDYFCGTSYHTLHGHPDVIEAAVAATRAYGLGPGTRADVAPYHELAAELADFLGSKAVTYAVSGYVAPLVMLQGLRDQFDRVFLDAAAHYSFGDAVATLEQPVHRFAHRDPDSLAEAMAAHLRPGERPVVASDGIFPSTGAIAPLADYCRVMERYDGALLCIDDAHGIGAVGPGGRGALALHGVEGEGRHVSGTTSKAMGGAGGFVPATAERVQSMGARVRLLAGASPPPPGSAAAALAGLRLMRSDPGFATRLADNVVRMRTGLRGLGLDIADSPVPIVSVSAPRDLTEVADALSRQDILVKRVAGGGYSDAPAHETLRIAVFSSHAPEQIDRLVEALGALL</sequence>
<dbReference type="Proteomes" id="UP000035100">
    <property type="component" value="Unassembled WGS sequence"/>
</dbReference>
<dbReference type="Pfam" id="PF00155">
    <property type="entry name" value="Aminotran_1_2"/>
    <property type="match status" value="1"/>
</dbReference>
<dbReference type="PATRIC" id="fig|1123501.6.peg.3297"/>
<dbReference type="Gene3D" id="3.40.640.10">
    <property type="entry name" value="Type I PLP-dependent aspartate aminotransferase-like (Major domain)"/>
    <property type="match status" value="1"/>
</dbReference>
<dbReference type="STRING" id="1123501.Wenmar_03175"/>
<evidence type="ECO:0000313" key="5">
    <source>
        <dbReference type="Proteomes" id="UP000035100"/>
    </source>
</evidence>
<dbReference type="GO" id="GO:0008710">
    <property type="term" value="F:8-amino-7-oxononanoate synthase activity"/>
    <property type="evidence" value="ECO:0007669"/>
    <property type="project" value="UniProtKB-EC"/>
</dbReference>
<evidence type="ECO:0000256" key="1">
    <source>
        <dbReference type="ARBA" id="ARBA00001933"/>
    </source>
</evidence>
<dbReference type="EC" id="2.3.1.47" evidence="4"/>
<dbReference type="SUPFAM" id="SSF53383">
    <property type="entry name" value="PLP-dependent transferases"/>
    <property type="match status" value="1"/>
</dbReference>
<dbReference type="eggNOG" id="COG0156">
    <property type="taxonomic scope" value="Bacteria"/>
</dbReference>
<feature type="domain" description="Aminotransferase class I/classII large" evidence="3">
    <location>
        <begin position="30"/>
        <end position="360"/>
    </location>
</feature>
<name>A0A0D0NIM2_9RHOB</name>
<comment type="cofactor">
    <cofactor evidence="1">
        <name>pyridoxal 5'-phosphate</name>
        <dbReference type="ChEBI" id="CHEBI:597326"/>
    </cofactor>
</comment>
<dbReference type="InterPro" id="IPR015422">
    <property type="entry name" value="PyrdxlP-dep_Trfase_small"/>
</dbReference>
<evidence type="ECO:0000256" key="2">
    <source>
        <dbReference type="ARBA" id="ARBA00022679"/>
    </source>
</evidence>
<keyword evidence="2 4" id="KW-0808">Transferase</keyword>
<dbReference type="PANTHER" id="PTHR13693">
    <property type="entry name" value="CLASS II AMINOTRANSFERASE/8-AMINO-7-OXONONANOATE SYNTHASE"/>
    <property type="match status" value="1"/>
</dbReference>
<dbReference type="AlphaFoldDB" id="A0A0D0NIM2"/>
<keyword evidence="4" id="KW-0012">Acyltransferase</keyword>
<gene>
    <name evidence="4" type="ORF">Wenmar_03175</name>
</gene>